<feature type="transmembrane region" description="Helical" evidence="8">
    <location>
        <begin position="268"/>
        <end position="298"/>
    </location>
</feature>
<dbReference type="PROSITE" id="PS50216">
    <property type="entry name" value="DHHC"/>
    <property type="match status" value="1"/>
</dbReference>
<dbReference type="GO" id="GO:0016020">
    <property type="term" value="C:membrane"/>
    <property type="evidence" value="ECO:0007669"/>
    <property type="project" value="UniProtKB-SubCell"/>
</dbReference>
<evidence type="ECO:0000256" key="5">
    <source>
        <dbReference type="ARBA" id="ARBA00022989"/>
    </source>
</evidence>
<feature type="transmembrane region" description="Helical" evidence="8">
    <location>
        <begin position="43"/>
        <end position="62"/>
    </location>
</feature>
<keyword evidence="4 8" id="KW-0812">Transmembrane</keyword>
<feature type="transmembrane region" description="Helical" evidence="8">
    <location>
        <begin position="12"/>
        <end position="36"/>
    </location>
</feature>
<keyword evidence="7 8" id="KW-0012">Acyltransferase</keyword>
<dbReference type="EMBL" id="GDJX01007842">
    <property type="protein sequence ID" value="JAT60094.1"/>
    <property type="molecule type" value="Transcribed_RNA"/>
</dbReference>
<feature type="compositionally biased region" description="Polar residues" evidence="9">
    <location>
        <begin position="547"/>
        <end position="558"/>
    </location>
</feature>
<evidence type="ECO:0000313" key="11">
    <source>
        <dbReference type="EMBL" id="JAT60094.1"/>
    </source>
</evidence>
<dbReference type="PANTHER" id="PTHR22883">
    <property type="entry name" value="ZINC FINGER DHHC DOMAIN CONTAINING PROTEIN"/>
    <property type="match status" value="1"/>
</dbReference>
<evidence type="ECO:0000256" key="2">
    <source>
        <dbReference type="ARBA" id="ARBA00008574"/>
    </source>
</evidence>
<sequence length="629" mass="68767">MRKHGWQLPYHPLQVVAIAVFLALGFAFYVFFVPFVGEKQYQYVVMGIYTPLVGCVFCLYIWCAAADPGDPGVFKSKKYLNIVDLGKHTDSKEFRQEGESISSMNEANTATVGDKPLNGAHAPDASDRKSSNELVEEKASCFIIPFFLVLLGCCSLSSGCSKPHSREQSGEQQMSEDGMFYCSLCEVEVYKYSKHCRVCDKCVDGFDHHCRWLNNCIGRKNYRRFFILMISALLLLIVQCSIGVLVLIRCLLERRRFTVDIASKLGSSFSLVPFVVVVVSCTFLAMVATLPLAQLFFFHVLLIKKGISTYDYIIALREQEQQGVGGQQSPQMSPVSSLTGLSSASSFTTFHRGAWCTPPRLFLEDQFDVVPPDAGSSVSALRKRMLIEESTRKKNPGTVKISPWTLAHLNADEVSKVAAQARKKSRILQPVVKRDNPLAQETDSSYGSGSGRMLPRIDNRRKTSKRGRLQTGLPLEPLAKISSSATDSNGSDLAPEASTSLAPLQLEARSAFHTSRAMSSTAIVSSSPDSSLDSPDLHPFCVPSSGVEGTQGFTSLPSIGSAGQKGIQLSRSTSDGYEASGGEDSDRIPSRIVHRSSNWKNLLFGSSHVETGELKASSSGGLQANMRPL</sequence>
<evidence type="ECO:0000256" key="8">
    <source>
        <dbReference type="RuleBase" id="RU079119"/>
    </source>
</evidence>
<feature type="domain" description="Palmitoyltransferase DHHC" evidence="10">
    <location>
        <begin position="180"/>
        <end position="313"/>
    </location>
</feature>
<protein>
    <recommendedName>
        <fullName evidence="8">S-acyltransferase</fullName>
        <ecNumber evidence="8">2.3.1.225</ecNumber>
    </recommendedName>
    <alternativeName>
        <fullName evidence="8">Palmitoyltransferase</fullName>
    </alternativeName>
</protein>
<dbReference type="EC" id="2.3.1.225" evidence="8"/>
<dbReference type="InterPro" id="IPR039859">
    <property type="entry name" value="PFA4/ZDH16/20/ERF2-like"/>
</dbReference>
<dbReference type="GO" id="GO:0019706">
    <property type="term" value="F:protein-cysteine S-palmitoyltransferase activity"/>
    <property type="evidence" value="ECO:0007669"/>
    <property type="project" value="UniProtKB-EC"/>
</dbReference>
<evidence type="ECO:0000256" key="4">
    <source>
        <dbReference type="ARBA" id="ARBA00022692"/>
    </source>
</evidence>
<evidence type="ECO:0000256" key="7">
    <source>
        <dbReference type="ARBA" id="ARBA00023315"/>
    </source>
</evidence>
<evidence type="ECO:0000256" key="9">
    <source>
        <dbReference type="SAM" id="MobiDB-lite"/>
    </source>
</evidence>
<feature type="transmembrane region" description="Helical" evidence="8">
    <location>
        <begin position="225"/>
        <end position="248"/>
    </location>
</feature>
<proteinExistence type="inferred from homology"/>
<name>A0A1D1YZN6_9ARAE</name>
<evidence type="ECO:0000256" key="3">
    <source>
        <dbReference type="ARBA" id="ARBA00022679"/>
    </source>
</evidence>
<dbReference type="InterPro" id="IPR001594">
    <property type="entry name" value="Palmitoyltrfase_DHHC"/>
</dbReference>
<organism evidence="11">
    <name type="scientific">Anthurium amnicola</name>
    <dbReference type="NCBI Taxonomy" id="1678845"/>
    <lineage>
        <taxon>Eukaryota</taxon>
        <taxon>Viridiplantae</taxon>
        <taxon>Streptophyta</taxon>
        <taxon>Embryophyta</taxon>
        <taxon>Tracheophyta</taxon>
        <taxon>Spermatophyta</taxon>
        <taxon>Magnoliopsida</taxon>
        <taxon>Liliopsida</taxon>
        <taxon>Araceae</taxon>
        <taxon>Pothoideae</taxon>
        <taxon>Potheae</taxon>
        <taxon>Anthurium</taxon>
    </lineage>
</organism>
<gene>
    <name evidence="11" type="primary">At1g69420_5</name>
    <name evidence="11" type="ORF">g.57195</name>
</gene>
<evidence type="ECO:0000256" key="1">
    <source>
        <dbReference type="ARBA" id="ARBA00004141"/>
    </source>
</evidence>
<accession>A0A1D1YZN6</accession>
<evidence type="ECO:0000259" key="10">
    <source>
        <dbReference type="Pfam" id="PF01529"/>
    </source>
</evidence>
<comment type="similarity">
    <text evidence="2 8">Belongs to the DHHC palmitoyltransferase family.</text>
</comment>
<dbReference type="GO" id="GO:0005783">
    <property type="term" value="C:endoplasmic reticulum"/>
    <property type="evidence" value="ECO:0007669"/>
    <property type="project" value="TreeGrafter"/>
</dbReference>
<keyword evidence="5 8" id="KW-1133">Transmembrane helix</keyword>
<reference evidence="11" key="1">
    <citation type="submission" date="2015-07" db="EMBL/GenBank/DDBJ databases">
        <title>Transcriptome Assembly of Anthurium amnicola.</title>
        <authorList>
            <person name="Suzuki J."/>
        </authorList>
    </citation>
    <scope>NUCLEOTIDE SEQUENCE</scope>
</reference>
<feature type="region of interest" description="Disordered" evidence="9">
    <location>
        <begin position="524"/>
        <end position="591"/>
    </location>
</feature>
<evidence type="ECO:0000256" key="6">
    <source>
        <dbReference type="ARBA" id="ARBA00023136"/>
    </source>
</evidence>
<comment type="catalytic activity">
    <reaction evidence="8">
        <text>L-cysteinyl-[protein] + hexadecanoyl-CoA = S-hexadecanoyl-L-cysteinyl-[protein] + CoA</text>
        <dbReference type="Rhea" id="RHEA:36683"/>
        <dbReference type="Rhea" id="RHEA-COMP:10131"/>
        <dbReference type="Rhea" id="RHEA-COMP:11032"/>
        <dbReference type="ChEBI" id="CHEBI:29950"/>
        <dbReference type="ChEBI" id="CHEBI:57287"/>
        <dbReference type="ChEBI" id="CHEBI:57379"/>
        <dbReference type="ChEBI" id="CHEBI:74151"/>
        <dbReference type="EC" id="2.3.1.225"/>
    </reaction>
</comment>
<dbReference type="GO" id="GO:0005794">
    <property type="term" value="C:Golgi apparatus"/>
    <property type="evidence" value="ECO:0007669"/>
    <property type="project" value="TreeGrafter"/>
</dbReference>
<dbReference type="Pfam" id="PF01529">
    <property type="entry name" value="DHHC"/>
    <property type="match status" value="1"/>
</dbReference>
<comment type="domain">
    <text evidence="8">The DHHC domain is required for palmitoyltransferase activity.</text>
</comment>
<keyword evidence="3 8" id="KW-0808">Transferase</keyword>
<keyword evidence="6 8" id="KW-0472">Membrane</keyword>
<feature type="compositionally biased region" description="Low complexity" evidence="9">
    <location>
        <begin position="525"/>
        <end position="534"/>
    </location>
</feature>
<dbReference type="AlphaFoldDB" id="A0A1D1YZN6"/>
<comment type="subcellular location">
    <subcellularLocation>
        <location evidence="1">Membrane</location>
        <topology evidence="1">Multi-pass membrane protein</topology>
    </subcellularLocation>
</comment>
<feature type="compositionally biased region" description="Polar residues" evidence="9">
    <location>
        <begin position="481"/>
        <end position="496"/>
    </location>
</feature>
<dbReference type="PANTHER" id="PTHR22883:SF265">
    <property type="entry name" value="PROTEIN S-ACYLTRANSFERASE 22-RELATED"/>
    <property type="match status" value="1"/>
</dbReference>
<dbReference type="GO" id="GO:0006612">
    <property type="term" value="P:protein targeting to membrane"/>
    <property type="evidence" value="ECO:0007669"/>
    <property type="project" value="TreeGrafter"/>
</dbReference>
<feature type="region of interest" description="Disordered" evidence="9">
    <location>
        <begin position="428"/>
        <end position="496"/>
    </location>
</feature>